<dbReference type="AlphaFoldDB" id="A0AAJ1CWW8"/>
<evidence type="ECO:0000313" key="1">
    <source>
        <dbReference type="EMBL" id="MCW0343057.1"/>
    </source>
</evidence>
<name>A0AAJ1CWW8_PANAN</name>
<comment type="caution">
    <text evidence="1">The sequence shown here is derived from an EMBL/GenBank/DDBJ whole genome shotgun (WGS) entry which is preliminary data.</text>
</comment>
<reference evidence="1" key="1">
    <citation type="submission" date="2022-06" db="EMBL/GenBank/DDBJ databases">
        <title>Dynamics of rice microbiomes reveals core vertical transmitted seed endophytes.</title>
        <authorList>
            <person name="Liao K."/>
            <person name="Zhang X."/>
        </authorList>
    </citation>
    <scope>NUCLEOTIDE SEQUENCE</scope>
    <source>
        <strain evidence="1">JT1-17</strain>
    </source>
</reference>
<organism evidence="1 2">
    <name type="scientific">Pantoea ananas</name>
    <name type="common">Erwinia uredovora</name>
    <dbReference type="NCBI Taxonomy" id="553"/>
    <lineage>
        <taxon>Bacteria</taxon>
        <taxon>Pseudomonadati</taxon>
        <taxon>Pseudomonadota</taxon>
        <taxon>Gammaproteobacteria</taxon>
        <taxon>Enterobacterales</taxon>
        <taxon>Erwiniaceae</taxon>
        <taxon>Pantoea</taxon>
    </lineage>
</organism>
<evidence type="ECO:0000313" key="2">
    <source>
        <dbReference type="Proteomes" id="UP001208888"/>
    </source>
</evidence>
<sequence length="78" mass="8802">MINISQFILRFIIFTAFSQLTRTAQSLVSWLRRFNAEIMSSCLTLSFPLSNFLVTQPVNASAFSSVSSLEPMRPPQSK</sequence>
<gene>
    <name evidence="1" type="ORF">NB703_001150</name>
</gene>
<dbReference type="Proteomes" id="UP001208888">
    <property type="component" value="Unassembled WGS sequence"/>
</dbReference>
<dbReference type="EMBL" id="JANFVX010000003">
    <property type="protein sequence ID" value="MCW0343057.1"/>
    <property type="molecule type" value="Genomic_DNA"/>
</dbReference>
<protein>
    <submittedName>
        <fullName evidence="1">Uncharacterized protein</fullName>
    </submittedName>
</protein>
<proteinExistence type="predicted"/>
<accession>A0AAJ1CWW8</accession>